<name>A0A443SHD6_9ACAR</name>
<feature type="compositionally biased region" description="Basic and acidic residues" evidence="1">
    <location>
        <begin position="23"/>
        <end position="43"/>
    </location>
</feature>
<organism evidence="2 3">
    <name type="scientific">Leptotrombidium deliense</name>
    <dbReference type="NCBI Taxonomy" id="299467"/>
    <lineage>
        <taxon>Eukaryota</taxon>
        <taxon>Metazoa</taxon>
        <taxon>Ecdysozoa</taxon>
        <taxon>Arthropoda</taxon>
        <taxon>Chelicerata</taxon>
        <taxon>Arachnida</taxon>
        <taxon>Acari</taxon>
        <taxon>Acariformes</taxon>
        <taxon>Trombidiformes</taxon>
        <taxon>Prostigmata</taxon>
        <taxon>Anystina</taxon>
        <taxon>Parasitengona</taxon>
        <taxon>Trombiculoidea</taxon>
        <taxon>Trombiculidae</taxon>
        <taxon>Leptotrombidium</taxon>
    </lineage>
</organism>
<accession>A0A443SHD6</accession>
<evidence type="ECO:0000256" key="1">
    <source>
        <dbReference type="SAM" id="MobiDB-lite"/>
    </source>
</evidence>
<dbReference type="PANTHER" id="PTHR31551:SF1">
    <property type="entry name" value="COILED-COIL DOMAIN-CONTAINING PROTEIN 12"/>
    <property type="match status" value="1"/>
</dbReference>
<protein>
    <submittedName>
        <fullName evidence="2">Coiled-coil domain-containing protein 12-like protein</fullName>
    </submittedName>
</protein>
<dbReference type="STRING" id="299467.A0A443SHD6"/>
<dbReference type="Pfam" id="PF08315">
    <property type="entry name" value="cwf18"/>
    <property type="match status" value="1"/>
</dbReference>
<gene>
    <name evidence="2" type="ORF">B4U80_03726</name>
</gene>
<reference evidence="2 3" key="1">
    <citation type="journal article" date="2018" name="Gigascience">
        <title>Genomes of trombidid mites reveal novel predicted allergens and laterally-transferred genes associated with secondary metabolism.</title>
        <authorList>
            <person name="Dong X."/>
            <person name="Chaisiri K."/>
            <person name="Xia D."/>
            <person name="Armstrong S.D."/>
            <person name="Fang Y."/>
            <person name="Donnelly M.J."/>
            <person name="Kadowaki T."/>
            <person name="McGarry J.W."/>
            <person name="Darby A.C."/>
            <person name="Makepeace B.L."/>
        </authorList>
    </citation>
    <scope>NUCLEOTIDE SEQUENCE [LARGE SCALE GENOMIC DNA]</scope>
    <source>
        <strain evidence="2">UoL-UT</strain>
    </source>
</reference>
<proteinExistence type="predicted"/>
<sequence>MSNNEDPTVSRLLEAALQRKRKLTELDKSSKKHENLNTEEKTKSALPTPKFRSYNPQDESLKVSKIPSIGPMPLEEAETNGTNNEPIIQEVELSNLAPRKVDWDLKRNIAKKLEKLDKRTQRAIAELIRERLKASESTS</sequence>
<dbReference type="Proteomes" id="UP000288716">
    <property type="component" value="Unassembled WGS sequence"/>
</dbReference>
<evidence type="ECO:0000313" key="3">
    <source>
        <dbReference type="Proteomes" id="UP000288716"/>
    </source>
</evidence>
<dbReference type="OrthoDB" id="10261348at2759"/>
<keyword evidence="3" id="KW-1185">Reference proteome</keyword>
<dbReference type="EMBL" id="NCKV01002365">
    <property type="protein sequence ID" value="RWS26947.1"/>
    <property type="molecule type" value="Genomic_DNA"/>
</dbReference>
<comment type="caution">
    <text evidence="2">The sequence shown here is derived from an EMBL/GenBank/DDBJ whole genome shotgun (WGS) entry which is preliminary data.</text>
</comment>
<evidence type="ECO:0000313" key="2">
    <source>
        <dbReference type="EMBL" id="RWS26947.1"/>
    </source>
</evidence>
<dbReference type="PANTHER" id="PTHR31551">
    <property type="entry name" value="PRE-MRNA-SPLICING FACTOR CWF18"/>
    <property type="match status" value="1"/>
</dbReference>
<dbReference type="InterPro" id="IPR013169">
    <property type="entry name" value="mRNA_splic_Cwf18-like"/>
</dbReference>
<dbReference type="GO" id="GO:0071014">
    <property type="term" value="C:post-mRNA release spliceosomal complex"/>
    <property type="evidence" value="ECO:0007669"/>
    <property type="project" value="TreeGrafter"/>
</dbReference>
<feature type="region of interest" description="Disordered" evidence="1">
    <location>
        <begin position="22"/>
        <end position="81"/>
    </location>
</feature>
<dbReference type="GO" id="GO:0005684">
    <property type="term" value="C:U2-type spliceosomal complex"/>
    <property type="evidence" value="ECO:0007669"/>
    <property type="project" value="TreeGrafter"/>
</dbReference>
<dbReference type="AlphaFoldDB" id="A0A443SHD6"/>
<dbReference type="VEuPathDB" id="VectorBase:LDEU005096"/>